<dbReference type="Proteomes" id="UP001497480">
    <property type="component" value="Unassembled WGS sequence"/>
</dbReference>
<proteinExistence type="predicted"/>
<name>A0AAV1WVJ2_LUPLU</name>
<sequence length="57" mass="6661">MDLNLIHPTVIAMERFLHYCGLFLKRKNQKPLYEALQKVKEGIQQGKKDLEVSFQAT</sequence>
<accession>A0AAV1WVJ2</accession>
<evidence type="ECO:0000313" key="2">
    <source>
        <dbReference type="Proteomes" id="UP001497480"/>
    </source>
</evidence>
<dbReference type="EMBL" id="CAXHTB010000009">
    <property type="protein sequence ID" value="CAL0313049.1"/>
    <property type="molecule type" value="Genomic_DNA"/>
</dbReference>
<keyword evidence="2" id="KW-1185">Reference proteome</keyword>
<comment type="caution">
    <text evidence="1">The sequence shown here is derived from an EMBL/GenBank/DDBJ whole genome shotgun (WGS) entry which is preliminary data.</text>
</comment>
<gene>
    <name evidence="1" type="ORF">LLUT_LOCUS14109</name>
</gene>
<organism evidence="1 2">
    <name type="scientific">Lupinus luteus</name>
    <name type="common">European yellow lupine</name>
    <dbReference type="NCBI Taxonomy" id="3873"/>
    <lineage>
        <taxon>Eukaryota</taxon>
        <taxon>Viridiplantae</taxon>
        <taxon>Streptophyta</taxon>
        <taxon>Embryophyta</taxon>
        <taxon>Tracheophyta</taxon>
        <taxon>Spermatophyta</taxon>
        <taxon>Magnoliopsida</taxon>
        <taxon>eudicotyledons</taxon>
        <taxon>Gunneridae</taxon>
        <taxon>Pentapetalae</taxon>
        <taxon>rosids</taxon>
        <taxon>fabids</taxon>
        <taxon>Fabales</taxon>
        <taxon>Fabaceae</taxon>
        <taxon>Papilionoideae</taxon>
        <taxon>50 kb inversion clade</taxon>
        <taxon>genistoids sensu lato</taxon>
        <taxon>core genistoids</taxon>
        <taxon>Genisteae</taxon>
        <taxon>Lupinus</taxon>
    </lineage>
</organism>
<evidence type="ECO:0000313" key="1">
    <source>
        <dbReference type="EMBL" id="CAL0313049.1"/>
    </source>
</evidence>
<protein>
    <submittedName>
        <fullName evidence="1">Uncharacterized protein</fullName>
    </submittedName>
</protein>
<dbReference type="AlphaFoldDB" id="A0AAV1WVJ2"/>
<reference evidence="1 2" key="1">
    <citation type="submission" date="2024-03" db="EMBL/GenBank/DDBJ databases">
        <authorList>
            <person name="Martinez-Hernandez J."/>
        </authorList>
    </citation>
    <scope>NUCLEOTIDE SEQUENCE [LARGE SCALE GENOMIC DNA]</scope>
</reference>